<evidence type="ECO:0000313" key="8">
    <source>
        <dbReference type="EMBL" id="MBI3540364.1"/>
    </source>
</evidence>
<dbReference type="GO" id="GO:0012505">
    <property type="term" value="C:endomembrane system"/>
    <property type="evidence" value="ECO:0007669"/>
    <property type="project" value="UniProtKB-SubCell"/>
</dbReference>
<dbReference type="PANTHER" id="PTHR30335">
    <property type="entry name" value="INTEGRAL MEMBRANE PROTEIN OF SOXR-REDUCING COMPLEX"/>
    <property type="match status" value="1"/>
</dbReference>
<dbReference type="PANTHER" id="PTHR30335:SF0">
    <property type="entry name" value="ION-TRANSLOCATING OXIDOREDUCTASE COMPLEX SUBUNIT A"/>
    <property type="match status" value="1"/>
</dbReference>
<keyword evidence="2" id="KW-0813">Transport</keyword>
<dbReference type="PIRSF" id="PIRSF006102">
    <property type="entry name" value="NQR_DE"/>
    <property type="match status" value="1"/>
</dbReference>
<organism evidence="8 9">
    <name type="scientific">Eiseniibacteriota bacterium</name>
    <dbReference type="NCBI Taxonomy" id="2212470"/>
    <lineage>
        <taxon>Bacteria</taxon>
        <taxon>Candidatus Eiseniibacteriota</taxon>
    </lineage>
</organism>
<keyword evidence="4" id="KW-1278">Translocase</keyword>
<name>A0A9D6L9M8_UNCEI</name>
<evidence type="ECO:0000256" key="6">
    <source>
        <dbReference type="ARBA" id="ARBA00023136"/>
    </source>
</evidence>
<reference evidence="8" key="1">
    <citation type="submission" date="2020-07" db="EMBL/GenBank/DDBJ databases">
        <title>Huge and variable diversity of episymbiotic CPR bacteria and DPANN archaea in groundwater ecosystems.</title>
        <authorList>
            <person name="He C.Y."/>
            <person name="Keren R."/>
            <person name="Whittaker M."/>
            <person name="Farag I.F."/>
            <person name="Doudna J."/>
            <person name="Cate J.H.D."/>
            <person name="Banfield J.F."/>
        </authorList>
    </citation>
    <scope>NUCLEOTIDE SEQUENCE</scope>
    <source>
        <strain evidence="8">NC_groundwater_928_Pr1_S-0.2um_72_17</strain>
    </source>
</reference>
<accession>A0A9D6L9M8</accession>
<evidence type="ECO:0000256" key="2">
    <source>
        <dbReference type="ARBA" id="ARBA00022448"/>
    </source>
</evidence>
<feature type="transmembrane region" description="Helical" evidence="7">
    <location>
        <begin position="69"/>
        <end position="89"/>
    </location>
</feature>
<comment type="caution">
    <text evidence="8">The sequence shown here is derived from an EMBL/GenBank/DDBJ whole genome shotgun (WGS) entry which is preliminary data.</text>
</comment>
<dbReference type="AlphaFoldDB" id="A0A9D6L9M8"/>
<evidence type="ECO:0000256" key="1">
    <source>
        <dbReference type="ARBA" id="ARBA00004127"/>
    </source>
</evidence>
<evidence type="ECO:0000256" key="7">
    <source>
        <dbReference type="SAM" id="Phobius"/>
    </source>
</evidence>
<dbReference type="EMBL" id="JACQAY010000294">
    <property type="protein sequence ID" value="MBI3540364.1"/>
    <property type="molecule type" value="Genomic_DNA"/>
</dbReference>
<dbReference type="GO" id="GO:0005886">
    <property type="term" value="C:plasma membrane"/>
    <property type="evidence" value="ECO:0007669"/>
    <property type="project" value="TreeGrafter"/>
</dbReference>
<feature type="transmembrane region" description="Helical" evidence="7">
    <location>
        <begin position="101"/>
        <end position="120"/>
    </location>
</feature>
<feature type="transmembrane region" description="Helical" evidence="7">
    <location>
        <begin position="6"/>
        <end position="29"/>
    </location>
</feature>
<evidence type="ECO:0000313" key="9">
    <source>
        <dbReference type="Proteomes" id="UP000807850"/>
    </source>
</evidence>
<feature type="transmembrane region" description="Helical" evidence="7">
    <location>
        <begin position="170"/>
        <end position="191"/>
    </location>
</feature>
<sequence>MLLTAILSAALINNFVFTRYLGLCIFFGVSRRRDTAVGMGATFTFVMVTTGMMSWLLYQFAMKPFHLGFLQVVVFIGVVAFLVQALDTVLKKTHRALHDKFGIYLVLITTNCIILAVPLLNAASDAGPLESFALAMGSGAGFALALFLMSCARERVELARVPASFEGLPIAFALAGLFALAFMGFSGLNFFR</sequence>
<dbReference type="Proteomes" id="UP000807850">
    <property type="component" value="Unassembled WGS sequence"/>
</dbReference>
<evidence type="ECO:0000256" key="3">
    <source>
        <dbReference type="ARBA" id="ARBA00022692"/>
    </source>
</evidence>
<keyword evidence="6 7" id="KW-0472">Membrane</keyword>
<keyword evidence="5 7" id="KW-1133">Transmembrane helix</keyword>
<keyword evidence="3 7" id="KW-0812">Transmembrane</keyword>
<dbReference type="Pfam" id="PF02508">
    <property type="entry name" value="Rnf-Nqr"/>
    <property type="match status" value="1"/>
</dbReference>
<protein>
    <submittedName>
        <fullName evidence="8">Electron transport complex subunit RsxA</fullName>
    </submittedName>
</protein>
<feature type="transmembrane region" description="Helical" evidence="7">
    <location>
        <begin position="132"/>
        <end position="149"/>
    </location>
</feature>
<proteinExistence type="predicted"/>
<dbReference type="InterPro" id="IPR050133">
    <property type="entry name" value="NqrDE/RnfAE_oxidrdctase"/>
</dbReference>
<dbReference type="InterPro" id="IPR003667">
    <property type="entry name" value="NqrDE/RnfAE"/>
</dbReference>
<comment type="subcellular location">
    <subcellularLocation>
        <location evidence="1">Endomembrane system</location>
        <topology evidence="1">Multi-pass membrane protein</topology>
    </subcellularLocation>
</comment>
<evidence type="ECO:0000256" key="4">
    <source>
        <dbReference type="ARBA" id="ARBA00022967"/>
    </source>
</evidence>
<evidence type="ECO:0000256" key="5">
    <source>
        <dbReference type="ARBA" id="ARBA00022989"/>
    </source>
</evidence>
<gene>
    <name evidence="8" type="ORF">HY076_08845</name>
</gene>
<feature type="transmembrane region" description="Helical" evidence="7">
    <location>
        <begin position="36"/>
        <end position="57"/>
    </location>
</feature>